<dbReference type="Gene3D" id="3.60.120.10">
    <property type="entry name" value="Anthranilate synthase"/>
    <property type="match status" value="1"/>
</dbReference>
<dbReference type="GO" id="GO:0046820">
    <property type="term" value="F:4-amino-4-deoxychorismate synthase activity"/>
    <property type="evidence" value="ECO:0007669"/>
    <property type="project" value="UniProtKB-EC"/>
</dbReference>
<dbReference type="AlphaFoldDB" id="A0A840UPM9"/>
<proteinExistence type="predicted"/>
<keyword evidence="2" id="KW-0808">Transferase</keyword>
<dbReference type="InterPro" id="IPR019999">
    <property type="entry name" value="Anth_synth_I-like"/>
</dbReference>
<dbReference type="EMBL" id="JACHEO010000005">
    <property type="protein sequence ID" value="MBB5347595.1"/>
    <property type="molecule type" value="Genomic_DNA"/>
</dbReference>
<dbReference type="Proteomes" id="UP000539642">
    <property type="component" value="Unassembled WGS sequence"/>
</dbReference>
<keyword evidence="2" id="KW-0456">Lyase</keyword>
<dbReference type="EC" id="2.6.1.85" evidence="2"/>
<name>A0A840UPM9_9BACT</name>
<dbReference type="PANTHER" id="PTHR11236:SF50">
    <property type="entry name" value="AMINODEOXYCHORISMATE SYNTHASE COMPONENT 1"/>
    <property type="match status" value="1"/>
</dbReference>
<dbReference type="SUPFAM" id="SSF56752">
    <property type="entry name" value="D-aminoacid aminotransferase-like PLP-dependent enzymes"/>
    <property type="match status" value="1"/>
</dbReference>
<dbReference type="Pfam" id="PF00425">
    <property type="entry name" value="Chorismate_bind"/>
    <property type="match status" value="1"/>
</dbReference>
<gene>
    <name evidence="2" type="ORF">HNQ81_001316</name>
</gene>
<evidence type="ECO:0000313" key="2">
    <source>
        <dbReference type="EMBL" id="MBB5347595.1"/>
    </source>
</evidence>
<dbReference type="InterPro" id="IPR043132">
    <property type="entry name" value="BCAT-like_C"/>
</dbReference>
<dbReference type="InterPro" id="IPR015890">
    <property type="entry name" value="Chorismate_C"/>
</dbReference>
<evidence type="ECO:0000313" key="3">
    <source>
        <dbReference type="Proteomes" id="UP000539642"/>
    </source>
</evidence>
<reference evidence="2 3" key="1">
    <citation type="submission" date="2020-08" db="EMBL/GenBank/DDBJ databases">
        <title>Genomic Encyclopedia of Type Strains, Phase IV (KMG-IV): sequencing the most valuable type-strain genomes for metagenomic binning, comparative biology and taxonomic classification.</title>
        <authorList>
            <person name="Goeker M."/>
        </authorList>
    </citation>
    <scope>NUCLEOTIDE SEQUENCE [LARGE SCALE GENOMIC DNA]</scope>
    <source>
        <strain evidence="2 3">DSM 28570</strain>
    </source>
</reference>
<dbReference type="GO" id="GO:0008696">
    <property type="term" value="F:4-amino-4-deoxychorismate lyase activity"/>
    <property type="evidence" value="ECO:0007669"/>
    <property type="project" value="UniProtKB-EC"/>
</dbReference>
<comment type="caution">
    <text evidence="2">The sequence shown here is derived from an EMBL/GenBank/DDBJ whole genome shotgun (WGS) entry which is preliminary data.</text>
</comment>
<feature type="domain" description="Chorismate-utilising enzyme C-terminal" evidence="1">
    <location>
        <begin position="145"/>
        <end position="406"/>
    </location>
</feature>
<keyword evidence="3" id="KW-1185">Reference proteome</keyword>
<dbReference type="PRINTS" id="PR00095">
    <property type="entry name" value="ANTSNTHASEI"/>
</dbReference>
<dbReference type="SUPFAM" id="SSF56322">
    <property type="entry name" value="ADC synthase"/>
    <property type="match status" value="1"/>
</dbReference>
<dbReference type="PANTHER" id="PTHR11236">
    <property type="entry name" value="AMINOBENZOATE/ANTHRANILATE SYNTHASE"/>
    <property type="match status" value="1"/>
</dbReference>
<evidence type="ECO:0000259" key="1">
    <source>
        <dbReference type="Pfam" id="PF00425"/>
    </source>
</evidence>
<protein>
    <submittedName>
        <fullName evidence="2">Para-aminobenzoate synthetase/4-amino-4-deoxychorismate lyase</fullName>
        <ecNumber evidence="2">2.6.1.85</ecNumber>
        <ecNumber evidence="2">4.1.3.38</ecNumber>
    </submittedName>
</protein>
<dbReference type="InterPro" id="IPR036038">
    <property type="entry name" value="Aminotransferase-like"/>
</dbReference>
<keyword evidence="2" id="KW-0032">Aminotransferase</keyword>
<dbReference type="InterPro" id="IPR043131">
    <property type="entry name" value="BCAT-like_N"/>
</dbReference>
<dbReference type="InterPro" id="IPR005801">
    <property type="entry name" value="ADC_synthase"/>
</dbReference>
<dbReference type="InterPro" id="IPR001544">
    <property type="entry name" value="Aminotrans_IV"/>
</dbReference>
<dbReference type="Gene3D" id="3.30.470.10">
    <property type="match status" value="1"/>
</dbReference>
<dbReference type="Gene3D" id="3.20.10.10">
    <property type="entry name" value="D-amino Acid Aminotransferase, subunit A, domain 2"/>
    <property type="match status" value="1"/>
</dbReference>
<dbReference type="GO" id="GO:0000162">
    <property type="term" value="P:L-tryptophan biosynthetic process"/>
    <property type="evidence" value="ECO:0007669"/>
    <property type="project" value="TreeGrafter"/>
</dbReference>
<sequence>MKRLAWEDLEGMFGFLADHKDFVFLDTSRPDRENRTSLLFTEPVARLRCHPGADAGQFLGIAEDWLKQGFWLAGWFDYDFGGLLEEKLAFDRGAAAAPAALADLGVYRKPYIYDHAAGRGDLPDGPRPATVPGWRVDGLQPNVDHAEYLQAIRRLRGYIAAGDTYQVNYTLKLLFAWSGSVEALYRDLRHSQTVPFGACIRRDEERILSFSPELFFRRDGRELTVRPMKGTSRRGRTAAEDRDLCLGLARDPKNRSENVMIVDLLRNDLARLMHRLGGGDVWVSSLFDVETYESLLQMTSTVKACPGGDRTGDGFGLYNLFHALFPCGSVTGAPKIRTMEIINELEKERRGVYTGAIGYLAPDGAAVFSVPIRTVVLRGTRGEMGIGSGIIIDSDPEQEWQECLLKGRFLSHCRPGFELLTTMLWQPGAGYRRLDRHLARLERSAAELCFSWSETEIRQRLERQAAAFAGHCMRVRLTLAKDGTIGIAAQPCEAPELLRLPASPEQPGPGLPEIDFSVHVIDGDSPWLRHKTTNRELYDREFRAGQEEGLYDRLFVNRRGEVTEGCISNVVVYADGRYRTPPLASGLLPGVMREQLLDDRERPTVEARLTPADVMAAEAIYLCNAVRGLVRVTLRRGVGKAVGSSS</sequence>
<organism evidence="2 3">
    <name type="scientific">Desulfoprunum benzoelyticum</name>
    <dbReference type="NCBI Taxonomy" id="1506996"/>
    <lineage>
        <taxon>Bacteria</taxon>
        <taxon>Pseudomonadati</taxon>
        <taxon>Thermodesulfobacteriota</taxon>
        <taxon>Desulfobulbia</taxon>
        <taxon>Desulfobulbales</taxon>
        <taxon>Desulfobulbaceae</taxon>
        <taxon>Desulfoprunum</taxon>
    </lineage>
</organism>
<dbReference type="EC" id="4.1.3.38" evidence="2"/>
<dbReference type="Pfam" id="PF01063">
    <property type="entry name" value="Aminotran_4"/>
    <property type="match status" value="1"/>
</dbReference>
<accession>A0A840UPM9</accession>
<dbReference type="RefSeq" id="WP_183349492.1">
    <property type="nucleotide sequence ID" value="NZ_JACHEO010000005.1"/>
</dbReference>